<evidence type="ECO:0000256" key="1">
    <source>
        <dbReference type="ARBA" id="ARBA00022741"/>
    </source>
</evidence>
<dbReference type="SUPFAM" id="SSF56112">
    <property type="entry name" value="Protein kinase-like (PK-like)"/>
    <property type="match status" value="1"/>
</dbReference>
<dbReference type="GO" id="GO:0005524">
    <property type="term" value="F:ATP binding"/>
    <property type="evidence" value="ECO:0007669"/>
    <property type="project" value="UniProtKB-KW"/>
</dbReference>
<organism evidence="4 5">
    <name type="scientific">Anaeramoeba flamelloides</name>
    <dbReference type="NCBI Taxonomy" id="1746091"/>
    <lineage>
        <taxon>Eukaryota</taxon>
        <taxon>Metamonada</taxon>
        <taxon>Anaeramoebidae</taxon>
        <taxon>Anaeramoeba</taxon>
    </lineage>
</organism>
<accession>A0AAV7YKF5</accession>
<comment type="caution">
    <text evidence="4">The sequence shown here is derived from an EMBL/GenBank/DDBJ whole genome shotgun (WGS) entry which is preliminary data.</text>
</comment>
<evidence type="ECO:0000313" key="4">
    <source>
        <dbReference type="EMBL" id="KAJ3428985.1"/>
    </source>
</evidence>
<dbReference type="PANTHER" id="PTHR24346">
    <property type="entry name" value="MAP/MICROTUBULE AFFINITY-REGULATING KINASE"/>
    <property type="match status" value="1"/>
</dbReference>
<dbReference type="Proteomes" id="UP001146793">
    <property type="component" value="Unassembled WGS sequence"/>
</dbReference>
<evidence type="ECO:0000259" key="3">
    <source>
        <dbReference type="PROSITE" id="PS50011"/>
    </source>
</evidence>
<dbReference type="SUPFAM" id="SSF103243">
    <property type="entry name" value="KA1-like"/>
    <property type="match status" value="1"/>
</dbReference>
<dbReference type="Pfam" id="PF00069">
    <property type="entry name" value="Pkinase"/>
    <property type="match status" value="1"/>
</dbReference>
<dbReference type="GO" id="GO:0035556">
    <property type="term" value="P:intracellular signal transduction"/>
    <property type="evidence" value="ECO:0007669"/>
    <property type="project" value="TreeGrafter"/>
</dbReference>
<keyword evidence="2" id="KW-0067">ATP-binding</keyword>
<dbReference type="PROSITE" id="PS50011">
    <property type="entry name" value="PROTEIN_KINASE_DOM"/>
    <property type="match status" value="1"/>
</dbReference>
<dbReference type="EMBL" id="JANTQA010000057">
    <property type="protein sequence ID" value="KAJ3428985.1"/>
    <property type="molecule type" value="Genomic_DNA"/>
</dbReference>
<dbReference type="SMART" id="SM00220">
    <property type="entry name" value="S_TKc"/>
    <property type="match status" value="1"/>
</dbReference>
<dbReference type="Gene3D" id="1.10.510.10">
    <property type="entry name" value="Transferase(Phosphotransferase) domain 1"/>
    <property type="match status" value="1"/>
</dbReference>
<gene>
    <name evidence="4" type="ORF">M0812_24324</name>
</gene>
<dbReference type="GO" id="GO:0004674">
    <property type="term" value="F:protein serine/threonine kinase activity"/>
    <property type="evidence" value="ECO:0007669"/>
    <property type="project" value="TreeGrafter"/>
</dbReference>
<reference evidence="4" key="1">
    <citation type="submission" date="2022-08" db="EMBL/GenBank/DDBJ databases">
        <title>Novel sulphate-reducing endosymbionts in the free-living metamonad Anaeramoeba.</title>
        <authorList>
            <person name="Jerlstrom-Hultqvist J."/>
            <person name="Cepicka I."/>
            <person name="Gallot-Lavallee L."/>
            <person name="Salas-Leiva D."/>
            <person name="Curtis B.A."/>
            <person name="Zahonova K."/>
            <person name="Pipaliya S."/>
            <person name="Dacks J."/>
            <person name="Roger A.J."/>
        </authorList>
    </citation>
    <scope>NUCLEOTIDE SEQUENCE</scope>
    <source>
        <strain evidence="4">Busselton2</strain>
    </source>
</reference>
<evidence type="ECO:0000313" key="5">
    <source>
        <dbReference type="Proteomes" id="UP001146793"/>
    </source>
</evidence>
<proteinExistence type="predicted"/>
<dbReference type="InterPro" id="IPR000719">
    <property type="entry name" value="Prot_kinase_dom"/>
</dbReference>
<evidence type="ECO:0000256" key="2">
    <source>
        <dbReference type="ARBA" id="ARBA00022840"/>
    </source>
</evidence>
<dbReference type="GO" id="GO:0005737">
    <property type="term" value="C:cytoplasm"/>
    <property type="evidence" value="ECO:0007669"/>
    <property type="project" value="TreeGrafter"/>
</dbReference>
<feature type="domain" description="Protein kinase" evidence="3">
    <location>
        <begin position="14"/>
        <end position="260"/>
    </location>
</feature>
<dbReference type="InterPro" id="IPR011009">
    <property type="entry name" value="Kinase-like_dom_sf"/>
</dbReference>
<dbReference type="InterPro" id="IPR028375">
    <property type="entry name" value="KA1/Ssp2_C"/>
</dbReference>
<keyword evidence="1" id="KW-0547">Nucleotide-binding</keyword>
<dbReference type="PANTHER" id="PTHR24346:SF75">
    <property type="entry name" value="AURORA KINASE"/>
    <property type="match status" value="1"/>
</dbReference>
<protein>
    <submittedName>
        <fullName evidence="4">Kp78a-related</fullName>
    </submittedName>
</protein>
<sequence length="801" mass="95450">MRPHKLNQYLIQNYKIEKTLKSSKRLKTFLGSHLLTNCQVEIQIVHKLQSFINNTLESFLESLLVIKELYHPQLLQLLSIQEDPKRYYVINEYSKKNTLFDFVETKGTLKSVESIGYFLYQLLKIFSYFHSKGFYHGNLNPNLILIDSKLNLKLHNFGFVCPNDSITKERQFKEGYLEYRFSPYFQKKRNLKLSSESDIWSIGMCLYYSITGKIPFEKVTKNNLKLPQWVGKGLSQLFCRMIKCFSQKITIDELLSHKLFKGFKKKENANKNKNNYKNKKRGTKEKDEMLFQEIDPMIIQKMIELKYKPKSIIRDLVQKKYNKETTVYRILRLIHNNKNDFTCLDEEKFDSVQKLITKIQIHNRTKNRNSEENVISERQQRFVLYSSKMNSKDINILDREYGDSSANRNTDQLEAAQDSIIENQKPKKQNISSTIDPLKRNFYQNQINCKNDNHKSGNKHTNTGANDNRDITLGSDIEFNCVNNIELSTDDDSKIKTELNQETNDLQNLIYPNREKVNNQYLKMLQIFDKKQKKKTVYKKNNNRQVLTKIDQGKRKCKKQSNKKRHYQNKAVYSNKMKIIEKNYHNYLKTILTEQNKKPENLFSPLQLERIRRRSLNRNLQGYHHNQKKLFNRINDNSGNKYNTNCLDKNKDTKSPNKLLKQQIFNSTKYSRSLEYHHLNYSNNYIQNKSHFFTNQPQFNKVTELDINQILNTTISTRRRKDLCNRYLKAMKELGISFKKCKKFQYLCQAIYRNEKLKFKMLVVRLPTRKIVNRIKFIRIHCHLGSFYSLLKEIEDVVDFD</sequence>
<dbReference type="AlphaFoldDB" id="A0AAV7YKF5"/>
<name>A0AAV7YKF5_9EUKA</name>